<proteinExistence type="predicted"/>
<comment type="caution">
    <text evidence="1">The sequence shown here is derived from an EMBL/GenBank/DDBJ whole genome shotgun (WGS) entry which is preliminary data.</text>
</comment>
<gene>
    <name evidence="1" type="ORF">IV56_GL002059</name>
</gene>
<sequence>MLDDRLLGKTFTLTSSDTSGTISLLGILYQYRLLGPAEAGDTVVIVKHTPLYLGVIKADSQLTY</sequence>
<dbReference type="AlphaFoldDB" id="A0A0R2MT77"/>
<dbReference type="STRING" id="1293598.IV56_GL002059"/>
<dbReference type="Proteomes" id="UP000050969">
    <property type="component" value="Unassembled WGS sequence"/>
</dbReference>
<dbReference type="EMBL" id="JQCE01000057">
    <property type="protein sequence ID" value="KRO16060.1"/>
    <property type="molecule type" value="Genomic_DNA"/>
</dbReference>
<protein>
    <submittedName>
        <fullName evidence="1">Uncharacterized protein</fullName>
    </submittedName>
</protein>
<evidence type="ECO:0000313" key="1">
    <source>
        <dbReference type="EMBL" id="KRO16060.1"/>
    </source>
</evidence>
<reference evidence="1 2" key="1">
    <citation type="journal article" date="2015" name="Genome Announc.">
        <title>Expanding the biotechnology potential of lactobacilli through comparative genomics of 213 strains and associated genera.</title>
        <authorList>
            <person name="Sun Z."/>
            <person name="Harris H.M."/>
            <person name="McCann A."/>
            <person name="Guo C."/>
            <person name="Argimon S."/>
            <person name="Zhang W."/>
            <person name="Yang X."/>
            <person name="Jeffery I.B."/>
            <person name="Cooney J.C."/>
            <person name="Kagawa T.F."/>
            <person name="Liu W."/>
            <person name="Song Y."/>
            <person name="Salvetti E."/>
            <person name="Wrobel A."/>
            <person name="Rasinkangas P."/>
            <person name="Parkhill J."/>
            <person name="Rea M.C."/>
            <person name="O'Sullivan O."/>
            <person name="Ritari J."/>
            <person name="Douillard F.P."/>
            <person name="Paul Ross R."/>
            <person name="Yang R."/>
            <person name="Briner A.E."/>
            <person name="Felis G.E."/>
            <person name="de Vos W.M."/>
            <person name="Barrangou R."/>
            <person name="Klaenhammer T.R."/>
            <person name="Caufield P.W."/>
            <person name="Cui Y."/>
            <person name="Zhang H."/>
            <person name="O'Toole P.W."/>
        </authorList>
    </citation>
    <scope>NUCLEOTIDE SEQUENCE [LARGE SCALE GENOMIC DNA]</scope>
    <source>
        <strain evidence="1 2">DSM 24301</strain>
    </source>
</reference>
<dbReference type="RefSeq" id="WP_056993184.1">
    <property type="nucleotide sequence ID" value="NZ_JQCE01000057.1"/>
</dbReference>
<keyword evidence="2" id="KW-1185">Reference proteome</keyword>
<organism evidence="1 2">
    <name type="scientific">Lacticaseibacillus saniviri JCM 17471 = DSM 24301</name>
    <dbReference type="NCBI Taxonomy" id="1293598"/>
    <lineage>
        <taxon>Bacteria</taxon>
        <taxon>Bacillati</taxon>
        <taxon>Bacillota</taxon>
        <taxon>Bacilli</taxon>
        <taxon>Lactobacillales</taxon>
        <taxon>Lactobacillaceae</taxon>
        <taxon>Lacticaseibacillus</taxon>
    </lineage>
</organism>
<name>A0A0R2MT77_9LACO</name>
<accession>A0A0R2MT77</accession>
<evidence type="ECO:0000313" key="2">
    <source>
        <dbReference type="Proteomes" id="UP000050969"/>
    </source>
</evidence>
<dbReference type="PATRIC" id="fig|1293598.4.peg.2145"/>